<evidence type="ECO:0000313" key="1">
    <source>
        <dbReference type="EMBL" id="MDR6221452.1"/>
    </source>
</evidence>
<dbReference type="EMBL" id="JAVDQK010000035">
    <property type="protein sequence ID" value="MDR6221452.1"/>
    <property type="molecule type" value="Genomic_DNA"/>
</dbReference>
<dbReference type="AlphaFoldDB" id="A0AAE4BQE8"/>
<protein>
    <submittedName>
        <fullName evidence="1">Uncharacterized protein</fullName>
    </submittedName>
</protein>
<sequence>MSGATRGIRVQLWDEALEVTRQLMDLASFDLHPSTN</sequence>
<dbReference type="Proteomes" id="UP001185331">
    <property type="component" value="Unassembled WGS sequence"/>
</dbReference>
<proteinExistence type="predicted"/>
<accession>A0AAE4BQE8</accession>
<evidence type="ECO:0000313" key="2">
    <source>
        <dbReference type="Proteomes" id="UP001185331"/>
    </source>
</evidence>
<gene>
    <name evidence="1" type="ORF">J2Y00_005088</name>
</gene>
<comment type="caution">
    <text evidence="1">The sequence shown here is derived from an EMBL/GenBank/DDBJ whole genome shotgun (WGS) entry which is preliminary data.</text>
</comment>
<name>A0AAE4BQE8_9DEIO</name>
<organism evidence="1 2">
    <name type="scientific">Deinococcus soli</name>
    <name type="common">ex Cha et al. 2016</name>
    <dbReference type="NCBI Taxonomy" id="1309411"/>
    <lineage>
        <taxon>Bacteria</taxon>
        <taxon>Thermotogati</taxon>
        <taxon>Deinococcota</taxon>
        <taxon>Deinococci</taxon>
        <taxon>Deinococcales</taxon>
        <taxon>Deinococcaceae</taxon>
        <taxon>Deinococcus</taxon>
    </lineage>
</organism>
<reference evidence="1" key="1">
    <citation type="submission" date="2023-07" db="EMBL/GenBank/DDBJ databases">
        <title>Sorghum-associated microbial communities from plants grown in Nebraska, USA.</title>
        <authorList>
            <person name="Schachtman D."/>
        </authorList>
    </citation>
    <scope>NUCLEOTIDE SEQUENCE</scope>
    <source>
        <strain evidence="1">BE330</strain>
    </source>
</reference>